<feature type="transmembrane region" description="Helical" evidence="13">
    <location>
        <begin position="505"/>
        <end position="526"/>
    </location>
</feature>
<evidence type="ECO:0000256" key="13">
    <source>
        <dbReference type="HAMAP-Rule" id="MF_01810"/>
    </source>
</evidence>
<comment type="subcellular location">
    <subcellularLocation>
        <location evidence="1">Cell inner membrane</location>
        <topology evidence="1">Multi-pass membrane protein</topology>
    </subcellularLocation>
    <subcellularLocation>
        <location evidence="13">Cell membrane</location>
        <topology evidence="13">Multi-pass membrane protein</topology>
    </subcellularLocation>
</comment>
<dbReference type="GO" id="GO:0051205">
    <property type="term" value="P:protein insertion into membrane"/>
    <property type="evidence" value="ECO:0007669"/>
    <property type="project" value="TreeGrafter"/>
</dbReference>
<dbReference type="InterPro" id="IPR019998">
    <property type="entry name" value="Membr_insert_YidC"/>
</dbReference>
<dbReference type="PANTHER" id="PTHR12428:SF65">
    <property type="entry name" value="CYTOCHROME C OXIDASE ASSEMBLY PROTEIN COX18, MITOCHONDRIAL"/>
    <property type="match status" value="1"/>
</dbReference>
<proteinExistence type="inferred from homology"/>
<comment type="function">
    <text evidence="13">Required for the insertion and/or proper folding and/or complex formation of integral membrane proteins into the membrane. Involved in integration of membrane proteins that insert both dependently and independently of the Sec translocase complex, as well as at least some lipoproteins. Aids folding of multispanning membrane proteins.</text>
</comment>
<dbReference type="InterPro" id="IPR028053">
    <property type="entry name" value="Membr_insert_YidC_N"/>
</dbReference>
<dbReference type="EMBL" id="JAICBX010000002">
    <property type="protein sequence ID" value="MBW8637878.1"/>
    <property type="molecule type" value="Genomic_DNA"/>
</dbReference>
<dbReference type="CDD" id="cd20070">
    <property type="entry name" value="5TM_YidC_Alb3"/>
    <property type="match status" value="1"/>
</dbReference>
<dbReference type="Gene3D" id="2.70.98.90">
    <property type="match status" value="1"/>
</dbReference>
<keyword evidence="8 13" id="KW-1133">Transmembrane helix</keyword>
<dbReference type="AlphaFoldDB" id="A0AAE2ZJX1"/>
<keyword evidence="10 13" id="KW-0143">Chaperone</keyword>
<dbReference type="Proteomes" id="UP001196509">
    <property type="component" value="Unassembled WGS sequence"/>
</dbReference>
<dbReference type="PRINTS" id="PR01900">
    <property type="entry name" value="YIDCPROTEIN"/>
</dbReference>
<keyword evidence="18" id="KW-1185">Reference proteome</keyword>
<evidence type="ECO:0000256" key="14">
    <source>
        <dbReference type="SAM" id="MobiDB-lite"/>
    </source>
</evidence>
<evidence type="ECO:0000256" key="5">
    <source>
        <dbReference type="ARBA" id="ARBA00022475"/>
    </source>
</evidence>
<dbReference type="Pfam" id="PF14849">
    <property type="entry name" value="YidC_periplas"/>
    <property type="match status" value="1"/>
</dbReference>
<feature type="transmembrane region" description="Helical" evidence="13">
    <location>
        <begin position="380"/>
        <end position="399"/>
    </location>
</feature>
<feature type="domain" description="Membrane insertase YidC N-terminal" evidence="16">
    <location>
        <begin position="90"/>
        <end position="368"/>
    </location>
</feature>
<evidence type="ECO:0000259" key="16">
    <source>
        <dbReference type="Pfam" id="PF14849"/>
    </source>
</evidence>
<reference evidence="17" key="1">
    <citation type="submission" date="2021-08" db="EMBL/GenBank/DDBJ databases">
        <title>Hoeflea bacterium WL0058 sp. nov., isolated from the sediment.</title>
        <authorList>
            <person name="Wang L."/>
            <person name="Zhang D."/>
        </authorList>
    </citation>
    <scope>NUCLEOTIDE SEQUENCE</scope>
    <source>
        <strain evidence="17">WL0058</strain>
    </source>
</reference>
<evidence type="ECO:0000256" key="11">
    <source>
        <dbReference type="ARBA" id="ARBA00033245"/>
    </source>
</evidence>
<dbReference type="GO" id="GO:0005886">
    <property type="term" value="C:plasma membrane"/>
    <property type="evidence" value="ECO:0007669"/>
    <property type="project" value="UniProtKB-SubCell"/>
</dbReference>
<protein>
    <recommendedName>
        <fullName evidence="3 13">Membrane protein insertase YidC</fullName>
    </recommendedName>
    <alternativeName>
        <fullName evidence="12 13">Foldase YidC</fullName>
    </alternativeName>
    <alternativeName>
        <fullName evidence="11 13">Membrane integrase YidC</fullName>
    </alternativeName>
    <alternativeName>
        <fullName evidence="13">Membrane protein YidC</fullName>
    </alternativeName>
</protein>
<dbReference type="NCBIfam" id="TIGR03592">
    <property type="entry name" value="yidC_oxa1_cterm"/>
    <property type="match status" value="1"/>
</dbReference>
<gene>
    <name evidence="13 17" type="primary">yidC</name>
    <name evidence="17" type="ORF">K1W69_11835</name>
</gene>
<dbReference type="NCBIfam" id="NF002353">
    <property type="entry name" value="PRK01318.1-4"/>
    <property type="match status" value="1"/>
</dbReference>
<dbReference type="GO" id="GO:0032977">
    <property type="term" value="F:membrane insertase activity"/>
    <property type="evidence" value="ECO:0007669"/>
    <property type="project" value="InterPro"/>
</dbReference>
<feature type="region of interest" description="Disordered" evidence="14">
    <location>
        <begin position="37"/>
        <end position="92"/>
    </location>
</feature>
<dbReference type="HAMAP" id="MF_01810">
    <property type="entry name" value="YidC_type1"/>
    <property type="match status" value="1"/>
</dbReference>
<feature type="domain" description="Membrane insertase YidC/Oxa/ALB C-terminal" evidence="15">
    <location>
        <begin position="380"/>
        <end position="577"/>
    </location>
</feature>
<dbReference type="NCBIfam" id="TIGR03593">
    <property type="entry name" value="yidC_nterm"/>
    <property type="match status" value="1"/>
</dbReference>
<evidence type="ECO:0000256" key="8">
    <source>
        <dbReference type="ARBA" id="ARBA00022989"/>
    </source>
</evidence>
<evidence type="ECO:0000256" key="2">
    <source>
        <dbReference type="ARBA" id="ARBA00010527"/>
    </source>
</evidence>
<dbReference type="RefSeq" id="WP_220228551.1">
    <property type="nucleotide sequence ID" value="NZ_JAICBX010000002.1"/>
</dbReference>
<evidence type="ECO:0000259" key="15">
    <source>
        <dbReference type="Pfam" id="PF02096"/>
    </source>
</evidence>
<evidence type="ECO:0000256" key="7">
    <source>
        <dbReference type="ARBA" id="ARBA00022927"/>
    </source>
</evidence>
<accession>A0AAE2ZJX1</accession>
<keyword evidence="4 13" id="KW-0813">Transport</keyword>
<evidence type="ECO:0000313" key="18">
    <source>
        <dbReference type="Proteomes" id="UP001196509"/>
    </source>
</evidence>
<dbReference type="PANTHER" id="PTHR12428">
    <property type="entry name" value="OXA1"/>
    <property type="match status" value="1"/>
</dbReference>
<dbReference type="InterPro" id="IPR001708">
    <property type="entry name" value="YidC/ALB3/OXA1/COX18"/>
</dbReference>
<dbReference type="GO" id="GO:0015031">
    <property type="term" value="P:protein transport"/>
    <property type="evidence" value="ECO:0007669"/>
    <property type="project" value="UniProtKB-KW"/>
</dbReference>
<evidence type="ECO:0000256" key="1">
    <source>
        <dbReference type="ARBA" id="ARBA00004429"/>
    </source>
</evidence>
<comment type="subunit">
    <text evidence="13">Interacts with the Sec translocase complex via SecD. Specifically interacts with transmembrane segments of nascent integral membrane proteins during membrane integration.</text>
</comment>
<keyword evidence="5 13" id="KW-1003">Cell membrane</keyword>
<evidence type="ECO:0000256" key="9">
    <source>
        <dbReference type="ARBA" id="ARBA00023136"/>
    </source>
</evidence>
<feature type="transmembrane region" description="Helical" evidence="13">
    <location>
        <begin position="449"/>
        <end position="470"/>
    </location>
</feature>
<comment type="caution">
    <text evidence="17">The sequence shown here is derived from an EMBL/GenBank/DDBJ whole genome shotgun (WGS) entry which is preliminary data.</text>
</comment>
<dbReference type="PRINTS" id="PR00701">
    <property type="entry name" value="60KDINNERMP"/>
</dbReference>
<dbReference type="InterPro" id="IPR038221">
    <property type="entry name" value="YidC_periplasmic_sf"/>
</dbReference>
<sequence>MENNRNYIVAIVLSLAILIGWQFFFVQPRIEQERAAQQQQAEMQANTPAAEGQNQSGLPAATSQGSVPGTESPSGGATISRDASLSQNERVNIDTPDLTGSINLKGARFDDLKLKNYHLTVDPSSPIIELLSPANLDNGYIAEFGFVGNETSGSVPGPDTIWSTESVTLSPDSPVVLTWVNDKGVEFTRTIAVDEHYLFTIEDSVANAGDTAVSVSPYGRVTRFEKPDLTGIWILHEGLKGYIGEDGLQEIDYDDVAEASTITPSKAATGWLGFADKYWATAMVPAQGREFQSRFTYRDDGGVRYQADFLSDPLTIQPGATQSTKQLLFAGAKEVPVIDSYQEAYNIVHFDLMIDWGWFFFLTKPMFFVLDYFYKMFGNFGISILLTTVLVKLIFFPLANKSYKSMAAMKKFQPKIEELKQKFGDDRQGMQKAMMELYRKEKINPVAGCWPMLLQIPVFFALYKVLYITIEMRHAPFFGWIQDLSAPDPTSVFNLFGLLPFDPPAMLMIGIWPLIMGFTMFLQMRMNPTPPDPTQAMIFNWMPVVFTFMLATFPAGLVIYWAWNNTLTILQQGVIMKRQGVDIPLWSNLTGLFRRKPKAAE</sequence>
<evidence type="ECO:0000256" key="10">
    <source>
        <dbReference type="ARBA" id="ARBA00023186"/>
    </source>
</evidence>
<dbReference type="InterPro" id="IPR047196">
    <property type="entry name" value="YidC_ALB_C"/>
</dbReference>
<dbReference type="InterPro" id="IPR028055">
    <property type="entry name" value="YidC/Oxa/ALB_C"/>
</dbReference>
<comment type="similarity">
    <text evidence="2 13">Belongs to the OXA1/ALB3/YidC family. Type 1 subfamily.</text>
</comment>
<keyword evidence="9 13" id="KW-0472">Membrane</keyword>
<evidence type="ECO:0000256" key="3">
    <source>
        <dbReference type="ARBA" id="ARBA00015325"/>
    </source>
</evidence>
<organism evidence="17 18">
    <name type="scientific">Flavimaribacter sediminis</name>
    <dbReference type="NCBI Taxonomy" id="2865987"/>
    <lineage>
        <taxon>Bacteria</taxon>
        <taxon>Pseudomonadati</taxon>
        <taxon>Pseudomonadota</taxon>
        <taxon>Alphaproteobacteria</taxon>
        <taxon>Hyphomicrobiales</taxon>
        <taxon>Rhizobiaceae</taxon>
        <taxon>Flavimaribacter</taxon>
    </lineage>
</organism>
<evidence type="ECO:0000256" key="4">
    <source>
        <dbReference type="ARBA" id="ARBA00022448"/>
    </source>
</evidence>
<evidence type="ECO:0000256" key="12">
    <source>
        <dbReference type="ARBA" id="ARBA00033342"/>
    </source>
</evidence>
<feature type="compositionally biased region" description="Polar residues" evidence="14">
    <location>
        <begin position="52"/>
        <end position="90"/>
    </location>
</feature>
<evidence type="ECO:0000256" key="6">
    <source>
        <dbReference type="ARBA" id="ARBA00022692"/>
    </source>
</evidence>
<feature type="transmembrane region" description="Helical" evidence="13">
    <location>
        <begin position="6"/>
        <end position="26"/>
    </location>
</feature>
<dbReference type="Pfam" id="PF02096">
    <property type="entry name" value="60KD_IMP"/>
    <property type="match status" value="1"/>
</dbReference>
<feature type="transmembrane region" description="Helical" evidence="13">
    <location>
        <begin position="538"/>
        <end position="563"/>
    </location>
</feature>
<keyword evidence="7 13" id="KW-0653">Protein transport</keyword>
<keyword evidence="6 13" id="KW-0812">Transmembrane</keyword>
<dbReference type="CDD" id="cd19961">
    <property type="entry name" value="EcYidC-like_peri"/>
    <property type="match status" value="1"/>
</dbReference>
<evidence type="ECO:0000313" key="17">
    <source>
        <dbReference type="EMBL" id="MBW8637878.1"/>
    </source>
</evidence>
<name>A0AAE2ZJX1_9HYPH</name>